<organism evidence="4 5">
    <name type="scientific">Candidatus Thermofonsia Clade 1 bacterium</name>
    <dbReference type="NCBI Taxonomy" id="2364210"/>
    <lineage>
        <taxon>Bacteria</taxon>
        <taxon>Bacillati</taxon>
        <taxon>Chloroflexota</taxon>
        <taxon>Candidatus Thermofontia</taxon>
        <taxon>Candidatus Thermofonsia Clade 1</taxon>
    </lineage>
</organism>
<evidence type="ECO:0000256" key="2">
    <source>
        <dbReference type="ARBA" id="ARBA00022679"/>
    </source>
</evidence>
<comment type="caution">
    <text evidence="4">The sequence shown here is derived from an EMBL/GenBank/DDBJ whole genome shotgun (WGS) entry which is preliminary data.</text>
</comment>
<proteinExistence type="predicted"/>
<keyword evidence="1 4" id="KW-0489">Methyltransferase</keyword>
<gene>
    <name evidence="4" type="ORF">CUN51_06670</name>
</gene>
<evidence type="ECO:0000256" key="1">
    <source>
        <dbReference type="ARBA" id="ARBA00022603"/>
    </source>
</evidence>
<evidence type="ECO:0000313" key="5">
    <source>
        <dbReference type="Proteomes" id="UP000228921"/>
    </source>
</evidence>
<name>A0A2M8NZY7_9CHLR</name>
<dbReference type="Gene3D" id="3.40.50.150">
    <property type="entry name" value="Vaccinia Virus protein VP39"/>
    <property type="match status" value="1"/>
</dbReference>
<feature type="domain" description="DNA methylase N-4/N-6" evidence="3">
    <location>
        <begin position="83"/>
        <end position="239"/>
    </location>
</feature>
<dbReference type="EMBL" id="PGTK01000006">
    <property type="protein sequence ID" value="PJF30863.1"/>
    <property type="molecule type" value="Genomic_DNA"/>
</dbReference>
<reference evidence="4 5" key="1">
    <citation type="submission" date="2017-11" db="EMBL/GenBank/DDBJ databases">
        <title>Evolution of Phototrophy in the Chloroflexi Phylum Driven by Horizontal Gene Transfer.</title>
        <authorList>
            <person name="Ward L.M."/>
            <person name="Hemp J."/>
            <person name="Shih P.M."/>
            <person name="Mcglynn S.E."/>
            <person name="Fischer W."/>
        </authorList>
    </citation>
    <scope>NUCLEOTIDE SEQUENCE [LARGE SCALE GENOMIC DNA]</scope>
    <source>
        <strain evidence="4">CP2_2F</strain>
    </source>
</reference>
<accession>A0A2M8NZY7</accession>
<dbReference type="Pfam" id="PF01555">
    <property type="entry name" value="N6_N4_Mtase"/>
    <property type="match status" value="1"/>
</dbReference>
<dbReference type="InterPro" id="IPR029063">
    <property type="entry name" value="SAM-dependent_MTases_sf"/>
</dbReference>
<dbReference type="GO" id="GO:0008170">
    <property type="term" value="F:N-methyltransferase activity"/>
    <property type="evidence" value="ECO:0007669"/>
    <property type="project" value="InterPro"/>
</dbReference>
<evidence type="ECO:0000313" key="4">
    <source>
        <dbReference type="EMBL" id="PJF30863.1"/>
    </source>
</evidence>
<protein>
    <submittedName>
        <fullName evidence="4">DNA modification methylase</fullName>
    </submittedName>
</protein>
<dbReference type="InterPro" id="IPR002941">
    <property type="entry name" value="DNA_methylase_N4/N6"/>
</dbReference>
<sequence>MGKRKQGGTPTTDLIFSAYQGTNAEIFPKILALHVPAGATVADVTYGKGVFWRDVPKDRYTLLPTDIQSGVDCRHLPYAANSIDCVVLDPPYMEGLLRNNADHRAGNGTYRSFRRAYQPEEEASEPCSPKWHAAVIALYIEAGREAFRVLRENGVLIVKCQDEVSANRQWLTHVEITQEFAKLGFYAKDLFVLVRTNKPSVSRLKKQNHARKNHSYFLVFVKPKQAKPRARRSASPASQKDRGYTAVQLALIP</sequence>
<dbReference type="GO" id="GO:0003677">
    <property type="term" value="F:DNA binding"/>
    <property type="evidence" value="ECO:0007669"/>
    <property type="project" value="InterPro"/>
</dbReference>
<keyword evidence="2" id="KW-0808">Transferase</keyword>
<evidence type="ECO:0000259" key="3">
    <source>
        <dbReference type="Pfam" id="PF01555"/>
    </source>
</evidence>
<dbReference type="AlphaFoldDB" id="A0A2M8NZY7"/>
<dbReference type="GO" id="GO:0032259">
    <property type="term" value="P:methylation"/>
    <property type="evidence" value="ECO:0007669"/>
    <property type="project" value="UniProtKB-KW"/>
</dbReference>
<dbReference type="Proteomes" id="UP000228921">
    <property type="component" value="Unassembled WGS sequence"/>
</dbReference>
<dbReference type="SUPFAM" id="SSF53335">
    <property type="entry name" value="S-adenosyl-L-methionine-dependent methyltransferases"/>
    <property type="match status" value="1"/>
</dbReference>